<feature type="transmembrane region" description="Helical" evidence="1">
    <location>
        <begin position="46"/>
        <end position="63"/>
    </location>
</feature>
<gene>
    <name evidence="3" type="ORF">LEM8419_01120</name>
</gene>
<evidence type="ECO:0000313" key="3">
    <source>
        <dbReference type="EMBL" id="CAH0999833.1"/>
    </source>
</evidence>
<sequence length="69" mass="7488">MSRIYSSLALVMLSASSLLAQASDESPYSSSTLEDPPGDFWATNGVVIFCAVIFFGLLIFVLLRGRKRA</sequence>
<organism evidence="3 4">
    <name type="scientific">Neolewinella maritima</name>
    <dbReference type="NCBI Taxonomy" id="1383882"/>
    <lineage>
        <taxon>Bacteria</taxon>
        <taxon>Pseudomonadati</taxon>
        <taxon>Bacteroidota</taxon>
        <taxon>Saprospiria</taxon>
        <taxon>Saprospirales</taxon>
        <taxon>Lewinellaceae</taxon>
        <taxon>Neolewinella</taxon>
    </lineage>
</organism>
<proteinExistence type="predicted"/>
<reference evidence="3" key="1">
    <citation type="submission" date="2021-12" db="EMBL/GenBank/DDBJ databases">
        <authorList>
            <person name="Rodrigo-Torres L."/>
            <person name="Arahal R. D."/>
            <person name="Lucena T."/>
        </authorList>
    </citation>
    <scope>NUCLEOTIDE SEQUENCE</scope>
    <source>
        <strain evidence="3">CECT 8419</strain>
    </source>
</reference>
<dbReference type="EMBL" id="CAKLPZ010000001">
    <property type="protein sequence ID" value="CAH0999833.1"/>
    <property type="molecule type" value="Genomic_DNA"/>
</dbReference>
<comment type="caution">
    <text evidence="3">The sequence shown here is derived from an EMBL/GenBank/DDBJ whole genome shotgun (WGS) entry which is preliminary data.</text>
</comment>
<keyword evidence="1" id="KW-0472">Membrane</keyword>
<accession>A0ABM9AZM5</accession>
<keyword evidence="2" id="KW-0732">Signal</keyword>
<evidence type="ECO:0000256" key="2">
    <source>
        <dbReference type="SAM" id="SignalP"/>
    </source>
</evidence>
<keyword evidence="4" id="KW-1185">Reference proteome</keyword>
<name>A0ABM9AZM5_9BACT</name>
<feature type="chain" id="PRO_5046922675" evidence="2">
    <location>
        <begin position="23"/>
        <end position="69"/>
    </location>
</feature>
<keyword evidence="1" id="KW-1133">Transmembrane helix</keyword>
<evidence type="ECO:0000313" key="4">
    <source>
        <dbReference type="Proteomes" id="UP000837803"/>
    </source>
</evidence>
<dbReference type="RefSeq" id="WP_238750033.1">
    <property type="nucleotide sequence ID" value="NZ_CAKLPZ010000001.1"/>
</dbReference>
<dbReference type="Proteomes" id="UP000837803">
    <property type="component" value="Unassembled WGS sequence"/>
</dbReference>
<protein>
    <submittedName>
        <fullName evidence="3">Uncharacterized protein</fullName>
    </submittedName>
</protein>
<feature type="signal peptide" evidence="2">
    <location>
        <begin position="1"/>
        <end position="22"/>
    </location>
</feature>
<keyword evidence="1" id="KW-0812">Transmembrane</keyword>
<evidence type="ECO:0000256" key="1">
    <source>
        <dbReference type="SAM" id="Phobius"/>
    </source>
</evidence>